<dbReference type="EMBL" id="SRRO01000001">
    <property type="protein sequence ID" value="TGN66695.1"/>
    <property type="molecule type" value="Genomic_DNA"/>
</dbReference>
<feature type="compositionally biased region" description="Low complexity" evidence="1">
    <location>
        <begin position="43"/>
        <end position="58"/>
    </location>
</feature>
<comment type="caution">
    <text evidence="4">The sequence shown here is derived from an EMBL/GenBank/DDBJ whole genome shotgun (WGS) entry which is preliminary data.</text>
</comment>
<feature type="domain" description="PASTA" evidence="3">
    <location>
        <begin position="65"/>
        <end position="128"/>
    </location>
</feature>
<evidence type="ECO:0000256" key="2">
    <source>
        <dbReference type="SAM" id="SignalP"/>
    </source>
</evidence>
<dbReference type="PROSITE" id="PS51257">
    <property type="entry name" value="PROKAR_LIPOPROTEIN"/>
    <property type="match status" value="1"/>
</dbReference>
<keyword evidence="5" id="KW-1185">Reference proteome</keyword>
<sequence>MRRPQPPRPPARPTVVRNAVAVAVLALLAGCSSAPGADPLPTPASSSPDPGPDAPAASHTVVDDGAPVRVGVLVGARLSDVRRALAPEGVRLDVRARSRCGPGVVLSQRPAPGAQVRPGGTIRVVVSRAPLAATCAFPLAATAARRLEAWARGTEALPVLAQQVRFLVANRPVRTLTAAQATEPDEWTIDVAYAERTEVGVLDLLSAGPMADRDVPPFFCPVKDVALPRDIVRRLPSSWSLVTRRPRACLEESAIQVWTDGAGRITDVNVLLGSP</sequence>
<evidence type="ECO:0000256" key="1">
    <source>
        <dbReference type="SAM" id="MobiDB-lite"/>
    </source>
</evidence>
<gene>
    <name evidence="4" type="ORF">EXE59_05815</name>
</gene>
<name>A0A4Z1CNZ3_9ACTN</name>
<organism evidence="4 5">
    <name type="scientific">Nocardioides eburneiflavus</name>
    <dbReference type="NCBI Taxonomy" id="2518372"/>
    <lineage>
        <taxon>Bacteria</taxon>
        <taxon>Bacillati</taxon>
        <taxon>Actinomycetota</taxon>
        <taxon>Actinomycetes</taxon>
        <taxon>Propionibacteriales</taxon>
        <taxon>Nocardioidaceae</taxon>
        <taxon>Nocardioides</taxon>
    </lineage>
</organism>
<evidence type="ECO:0000313" key="5">
    <source>
        <dbReference type="Proteomes" id="UP000297496"/>
    </source>
</evidence>
<evidence type="ECO:0000313" key="4">
    <source>
        <dbReference type="EMBL" id="TGN66695.1"/>
    </source>
</evidence>
<dbReference type="Gene3D" id="3.30.10.20">
    <property type="match status" value="1"/>
</dbReference>
<dbReference type="AlphaFoldDB" id="A0A4Z1CNZ3"/>
<dbReference type="CDD" id="cd06577">
    <property type="entry name" value="PASTA_pknB"/>
    <property type="match status" value="1"/>
</dbReference>
<proteinExistence type="predicted"/>
<accession>A0A4Z1CNZ3</accession>
<dbReference type="SMART" id="SM00740">
    <property type="entry name" value="PASTA"/>
    <property type="match status" value="1"/>
</dbReference>
<keyword evidence="2" id="KW-0732">Signal</keyword>
<evidence type="ECO:0000259" key="3">
    <source>
        <dbReference type="PROSITE" id="PS51178"/>
    </source>
</evidence>
<dbReference type="Proteomes" id="UP000297496">
    <property type="component" value="Unassembled WGS sequence"/>
</dbReference>
<feature type="chain" id="PRO_5021228845" evidence="2">
    <location>
        <begin position="37"/>
        <end position="275"/>
    </location>
</feature>
<reference evidence="4 5" key="1">
    <citation type="submission" date="2019-04" db="EMBL/GenBank/DDBJ databases">
        <title>Three New Species of Nocardioides, Nocardioides euryhalodurans sp. nov., Nocardioides seonyuensis sp. nov. and Nocardioides eburneoflavus sp. nov. Isolated from Soil.</title>
        <authorList>
            <person name="Roh S.G."/>
            <person name="Lee C."/>
            <person name="Kim M.-K."/>
            <person name="Kim S.B."/>
        </authorList>
    </citation>
    <scope>NUCLEOTIDE SEQUENCE [LARGE SCALE GENOMIC DNA]</scope>
    <source>
        <strain evidence="4 5">MMS17-SY213</strain>
    </source>
</reference>
<feature type="region of interest" description="Disordered" evidence="1">
    <location>
        <begin position="37"/>
        <end position="62"/>
    </location>
</feature>
<protein>
    <submittedName>
        <fullName evidence="4">PASTA domain-containing protein</fullName>
    </submittedName>
</protein>
<feature type="signal peptide" evidence="2">
    <location>
        <begin position="1"/>
        <end position="36"/>
    </location>
</feature>
<dbReference type="Pfam" id="PF03793">
    <property type="entry name" value="PASTA"/>
    <property type="match status" value="1"/>
</dbReference>
<dbReference type="InterPro" id="IPR005543">
    <property type="entry name" value="PASTA_dom"/>
</dbReference>
<dbReference type="OrthoDB" id="3783570at2"/>
<dbReference type="PROSITE" id="PS51178">
    <property type="entry name" value="PASTA"/>
    <property type="match status" value="1"/>
</dbReference>